<evidence type="ECO:0000313" key="16">
    <source>
        <dbReference type="Proteomes" id="UP000251241"/>
    </source>
</evidence>
<dbReference type="InterPro" id="IPR004149">
    <property type="entry name" value="Znf_DNAligase_C4"/>
</dbReference>
<dbReference type="GeneID" id="97182206"/>
<evidence type="ECO:0000256" key="7">
    <source>
        <dbReference type="ARBA" id="ARBA00022763"/>
    </source>
</evidence>
<dbReference type="FunFam" id="1.10.150.20:FF:000006">
    <property type="entry name" value="DNA ligase"/>
    <property type="match status" value="1"/>
</dbReference>
<evidence type="ECO:0000256" key="14">
    <source>
        <dbReference type="HAMAP-Rule" id="MF_01588"/>
    </source>
</evidence>
<organism evidence="15 16">
    <name type="scientific">Sphingobacterium multivorum</name>
    <dbReference type="NCBI Taxonomy" id="28454"/>
    <lineage>
        <taxon>Bacteria</taxon>
        <taxon>Pseudomonadati</taxon>
        <taxon>Bacteroidota</taxon>
        <taxon>Sphingobacteriia</taxon>
        <taxon>Sphingobacteriales</taxon>
        <taxon>Sphingobacteriaceae</taxon>
        <taxon>Sphingobacterium</taxon>
    </lineage>
</organism>
<dbReference type="InterPro" id="IPR036420">
    <property type="entry name" value="BRCT_dom_sf"/>
</dbReference>
<dbReference type="Gene3D" id="3.40.50.10190">
    <property type="entry name" value="BRCT domain"/>
    <property type="match status" value="1"/>
</dbReference>
<evidence type="ECO:0000256" key="8">
    <source>
        <dbReference type="ARBA" id="ARBA00022833"/>
    </source>
</evidence>
<feature type="active site" description="N6-AMP-lysine intermediate" evidence="14">
    <location>
        <position position="115"/>
    </location>
</feature>
<sequence>MLVMDIEKKIKDLTAELNHYNYQYYVLANSVISDYDFDLKLKELEALEAQYPNFADPNSPTQRIGGDITSRFQTEKHRWPMLSLGNTYNQEELLDFDQRIRKIIGDQFEYVCELKFDGLSISLTYENGLLSKAVTRGDGTQGDVVTNNVKTIRSIPIKLKEGDYPDQFEIRGEIFMHKSAFLRLNKERADNEEQTYANPRNFASGTIKLQDSAEVAKRPLDSFLYFLYCDNRTNLFHDHWNSLNHVKDWGFHVSEHSRKCSTLTDVFAFIDYWDVERHNLGYEIDGIVIKVNDYAQQEELGFTAKNPRWAISYKFKAERVETILNSISYQVGRTGAVTPVANLQPVQLAGTTVKRASLHNANEIARLDLHEDDTVFVEKGGEIIPKIIGVNLDKRLSGSTSFVYPTSCPECGTVLIRQEGEAVHYCPNETGCPPQIVGKMQHFIGRKMMDIEGMGDETVDTFFKKGLLHNIVDIYGLKDHQDDLQQLERFGQKSIDNMLNGIEKSKEKPFEKVLFSLGIRHVGETIAKKLAQHFKNIDALAQASTEEIEGVQDIGRRIAESVKEYLDNPIHQQQIVALRNYGLNFEIEEKEIILASNSLEGKTFLISGVFAEHSREELAAVIESNGGKMLSSISAKLSYLVAGDKMGPSKLAKAEKLGIPMINDQELFELINPK</sequence>
<keyword evidence="14" id="KW-0464">Manganese</keyword>
<dbReference type="Pfam" id="PF03119">
    <property type="entry name" value="DNA_ligase_ZBD"/>
    <property type="match status" value="1"/>
</dbReference>
<keyword evidence="8 14" id="KW-0862">Zinc</keyword>
<dbReference type="GO" id="GO:0006260">
    <property type="term" value="P:DNA replication"/>
    <property type="evidence" value="ECO:0007669"/>
    <property type="project" value="UniProtKB-KW"/>
</dbReference>
<evidence type="ECO:0000256" key="3">
    <source>
        <dbReference type="ARBA" id="ARBA00013308"/>
    </source>
</evidence>
<dbReference type="NCBIfam" id="TIGR00575">
    <property type="entry name" value="dnlj"/>
    <property type="match status" value="1"/>
</dbReference>
<dbReference type="GO" id="GO:0046872">
    <property type="term" value="F:metal ion binding"/>
    <property type="evidence" value="ECO:0007669"/>
    <property type="project" value="UniProtKB-KW"/>
</dbReference>
<evidence type="ECO:0000256" key="12">
    <source>
        <dbReference type="ARBA" id="ARBA00034005"/>
    </source>
</evidence>
<evidence type="ECO:0000313" key="15">
    <source>
        <dbReference type="EMBL" id="SPZ91976.1"/>
    </source>
</evidence>
<dbReference type="SMART" id="SM00532">
    <property type="entry name" value="LIGANc"/>
    <property type="match status" value="1"/>
</dbReference>
<dbReference type="InterPro" id="IPR013840">
    <property type="entry name" value="DNAligase_N"/>
</dbReference>
<dbReference type="NCBIfam" id="NF005932">
    <property type="entry name" value="PRK07956.1"/>
    <property type="match status" value="1"/>
</dbReference>
<feature type="binding site" evidence="14">
    <location>
        <position position="432"/>
    </location>
    <ligand>
        <name>Zn(2+)</name>
        <dbReference type="ChEBI" id="CHEBI:29105"/>
    </ligand>
</feature>
<protein>
    <recommendedName>
        <fullName evidence="3 14">DNA ligase</fullName>
        <ecNumber evidence="2 14">6.5.1.2</ecNumber>
    </recommendedName>
    <alternativeName>
        <fullName evidence="14">Polydeoxyribonucleotide synthase [NAD(+)]</fullName>
    </alternativeName>
</protein>
<dbReference type="PANTHER" id="PTHR23389">
    <property type="entry name" value="CHROMOSOME TRANSMISSION FIDELITY FACTOR 18"/>
    <property type="match status" value="1"/>
</dbReference>
<dbReference type="PROSITE" id="PS01056">
    <property type="entry name" value="DNA_LIGASE_N2"/>
    <property type="match status" value="1"/>
</dbReference>
<proteinExistence type="inferred from homology"/>
<dbReference type="SUPFAM" id="SSF47781">
    <property type="entry name" value="RuvA domain 2-like"/>
    <property type="match status" value="1"/>
</dbReference>
<evidence type="ECO:0000256" key="6">
    <source>
        <dbReference type="ARBA" id="ARBA00022723"/>
    </source>
</evidence>
<dbReference type="HAMAP" id="MF_01588">
    <property type="entry name" value="DNA_ligase_A"/>
    <property type="match status" value="1"/>
</dbReference>
<dbReference type="FunFam" id="3.30.470.30:FF:000001">
    <property type="entry name" value="DNA ligase"/>
    <property type="match status" value="1"/>
</dbReference>
<dbReference type="EMBL" id="UAUU01000011">
    <property type="protein sequence ID" value="SPZ91976.1"/>
    <property type="molecule type" value="Genomic_DNA"/>
</dbReference>
<comment type="catalytic activity">
    <reaction evidence="12 14">
        <text>NAD(+) + (deoxyribonucleotide)n-3'-hydroxyl + 5'-phospho-(deoxyribonucleotide)m = (deoxyribonucleotide)n+m + AMP + beta-nicotinamide D-nucleotide.</text>
        <dbReference type="EC" id="6.5.1.2"/>
    </reaction>
</comment>
<dbReference type="SUPFAM" id="SSF56091">
    <property type="entry name" value="DNA ligase/mRNA capping enzyme, catalytic domain"/>
    <property type="match status" value="1"/>
</dbReference>
<name>A0A2X2JIH9_SPHMU</name>
<feature type="binding site" evidence="14">
    <location>
        <position position="408"/>
    </location>
    <ligand>
        <name>Zn(2+)</name>
        <dbReference type="ChEBI" id="CHEBI:29105"/>
    </ligand>
</feature>
<evidence type="ECO:0000256" key="11">
    <source>
        <dbReference type="ARBA" id="ARBA00023204"/>
    </source>
</evidence>
<dbReference type="Gene3D" id="2.40.50.140">
    <property type="entry name" value="Nucleic acid-binding proteins"/>
    <property type="match status" value="1"/>
</dbReference>
<feature type="binding site" evidence="14">
    <location>
        <position position="314"/>
    </location>
    <ligand>
        <name>NAD(+)</name>
        <dbReference type="ChEBI" id="CHEBI:57540"/>
    </ligand>
</feature>
<keyword evidence="10 14" id="KW-0520">NAD</keyword>
<keyword evidence="4 14" id="KW-0436">Ligase</keyword>
<dbReference type="GO" id="GO:0006281">
    <property type="term" value="P:DNA repair"/>
    <property type="evidence" value="ECO:0007669"/>
    <property type="project" value="UniProtKB-KW"/>
</dbReference>
<dbReference type="Gene3D" id="1.10.287.610">
    <property type="entry name" value="Helix hairpin bin"/>
    <property type="match status" value="1"/>
</dbReference>
<evidence type="ECO:0000256" key="9">
    <source>
        <dbReference type="ARBA" id="ARBA00022842"/>
    </source>
</evidence>
<dbReference type="EC" id="6.5.1.2" evidence="2 14"/>
<dbReference type="InterPro" id="IPR001679">
    <property type="entry name" value="DNA_ligase"/>
</dbReference>
<feature type="binding site" evidence="14">
    <location>
        <begin position="34"/>
        <end position="38"/>
    </location>
    <ligand>
        <name>NAD(+)</name>
        <dbReference type="ChEBI" id="CHEBI:57540"/>
    </ligand>
</feature>
<evidence type="ECO:0000256" key="13">
    <source>
        <dbReference type="ARBA" id="ARBA00060881"/>
    </source>
</evidence>
<dbReference type="SUPFAM" id="SSF52113">
    <property type="entry name" value="BRCT domain"/>
    <property type="match status" value="1"/>
</dbReference>
<keyword evidence="6 14" id="KW-0479">Metal-binding</keyword>
<dbReference type="Pfam" id="PF00533">
    <property type="entry name" value="BRCT"/>
    <property type="match status" value="1"/>
</dbReference>
<evidence type="ECO:0000256" key="5">
    <source>
        <dbReference type="ARBA" id="ARBA00022705"/>
    </source>
</evidence>
<dbReference type="InterPro" id="IPR041663">
    <property type="entry name" value="DisA/LigA_HHH"/>
</dbReference>
<dbReference type="InterPro" id="IPR003583">
    <property type="entry name" value="Hlx-hairpin-Hlx_DNA-bd_motif"/>
</dbReference>
<keyword evidence="11 14" id="KW-0234">DNA repair</keyword>
<dbReference type="SMART" id="SM00278">
    <property type="entry name" value="HhH1"/>
    <property type="match status" value="4"/>
</dbReference>
<dbReference type="PANTHER" id="PTHR23389:SF9">
    <property type="entry name" value="DNA LIGASE"/>
    <property type="match status" value="1"/>
</dbReference>
<keyword evidence="5 14" id="KW-0235">DNA replication</keyword>
<dbReference type="Gene3D" id="1.10.150.20">
    <property type="entry name" value="5' to 3' exonuclease, C-terminal subdomain"/>
    <property type="match status" value="2"/>
</dbReference>
<evidence type="ECO:0000256" key="1">
    <source>
        <dbReference type="ARBA" id="ARBA00004067"/>
    </source>
</evidence>
<evidence type="ECO:0000256" key="2">
    <source>
        <dbReference type="ARBA" id="ARBA00012722"/>
    </source>
</evidence>
<dbReference type="InterPro" id="IPR004150">
    <property type="entry name" value="NAD_DNA_ligase_OB"/>
</dbReference>
<feature type="binding site" evidence="14">
    <location>
        <position position="173"/>
    </location>
    <ligand>
        <name>NAD(+)</name>
        <dbReference type="ChEBI" id="CHEBI:57540"/>
    </ligand>
</feature>
<dbReference type="RefSeq" id="WP_112375610.1">
    <property type="nucleotide sequence ID" value="NZ_CP069793.1"/>
</dbReference>
<gene>
    <name evidence="14 15" type="primary">ligA</name>
    <name evidence="15" type="ORF">NCTC11343_04025</name>
</gene>
<feature type="binding site" evidence="14">
    <location>
        <position position="426"/>
    </location>
    <ligand>
        <name>Zn(2+)</name>
        <dbReference type="ChEBI" id="CHEBI:29105"/>
    </ligand>
</feature>
<dbReference type="GO" id="GO:0005829">
    <property type="term" value="C:cytosol"/>
    <property type="evidence" value="ECO:0007669"/>
    <property type="project" value="TreeGrafter"/>
</dbReference>
<comment type="cofactor">
    <cofactor evidence="14">
        <name>Mg(2+)</name>
        <dbReference type="ChEBI" id="CHEBI:18420"/>
    </cofactor>
    <cofactor evidence="14">
        <name>Mn(2+)</name>
        <dbReference type="ChEBI" id="CHEBI:29035"/>
    </cofactor>
</comment>
<dbReference type="PIRSF" id="PIRSF001604">
    <property type="entry name" value="LigA"/>
    <property type="match status" value="1"/>
</dbReference>
<feature type="binding site" evidence="14">
    <location>
        <position position="290"/>
    </location>
    <ligand>
        <name>NAD(+)</name>
        <dbReference type="ChEBI" id="CHEBI:57540"/>
    </ligand>
</feature>
<dbReference type="AlphaFoldDB" id="A0A2X2JIH9"/>
<evidence type="ECO:0000256" key="10">
    <source>
        <dbReference type="ARBA" id="ARBA00023027"/>
    </source>
</evidence>
<dbReference type="SMART" id="SM00292">
    <property type="entry name" value="BRCT"/>
    <property type="match status" value="1"/>
</dbReference>
<dbReference type="GO" id="GO:0003911">
    <property type="term" value="F:DNA ligase (NAD+) activity"/>
    <property type="evidence" value="ECO:0007669"/>
    <property type="project" value="UniProtKB-UniRule"/>
</dbReference>
<dbReference type="Proteomes" id="UP000251241">
    <property type="component" value="Unassembled WGS sequence"/>
</dbReference>
<dbReference type="FunFam" id="1.10.150.20:FF:000007">
    <property type="entry name" value="DNA ligase"/>
    <property type="match status" value="1"/>
</dbReference>
<dbReference type="Pfam" id="PF12826">
    <property type="entry name" value="HHH_2"/>
    <property type="match status" value="1"/>
</dbReference>
<dbReference type="InterPro" id="IPR013839">
    <property type="entry name" value="DNAligase_adenylation"/>
</dbReference>
<dbReference type="FunFam" id="2.40.50.140:FF:000012">
    <property type="entry name" value="DNA ligase"/>
    <property type="match status" value="1"/>
</dbReference>
<dbReference type="Pfam" id="PF03120">
    <property type="entry name" value="OB_DNA_ligase"/>
    <property type="match status" value="1"/>
</dbReference>
<comment type="function">
    <text evidence="1 14">DNA ligase that catalyzes the formation of phosphodiester linkages between 5'-phosphoryl and 3'-hydroxyl groups in double-stranded DNA using NAD as a coenzyme and as the energy source for the reaction. It is essential for DNA replication and repair of damaged DNA.</text>
</comment>
<dbReference type="InterPro" id="IPR012340">
    <property type="entry name" value="NA-bd_OB-fold"/>
</dbReference>
<dbReference type="InterPro" id="IPR033136">
    <property type="entry name" value="DNA_ligase_CS"/>
</dbReference>
<accession>A0A2X2JIH9</accession>
<keyword evidence="7 14" id="KW-0227">DNA damage</keyword>
<keyword evidence="9 14" id="KW-0460">Magnesium</keyword>
<evidence type="ECO:0000256" key="4">
    <source>
        <dbReference type="ARBA" id="ARBA00022598"/>
    </source>
</evidence>
<dbReference type="Gene3D" id="3.30.470.30">
    <property type="entry name" value="DNA ligase/mRNA capping enzyme"/>
    <property type="match status" value="1"/>
</dbReference>
<feature type="binding site" evidence="14">
    <location>
        <position position="411"/>
    </location>
    <ligand>
        <name>Zn(2+)</name>
        <dbReference type="ChEBI" id="CHEBI:29105"/>
    </ligand>
</feature>
<dbReference type="Gene3D" id="6.20.10.30">
    <property type="match status" value="1"/>
</dbReference>
<dbReference type="InterPro" id="IPR010994">
    <property type="entry name" value="RuvA_2-like"/>
</dbReference>
<dbReference type="Pfam" id="PF01653">
    <property type="entry name" value="DNA_ligase_aden"/>
    <property type="match status" value="1"/>
</dbReference>
<feature type="binding site" evidence="14">
    <location>
        <begin position="83"/>
        <end position="84"/>
    </location>
    <ligand>
        <name>NAD(+)</name>
        <dbReference type="ChEBI" id="CHEBI:57540"/>
    </ligand>
</feature>
<dbReference type="SUPFAM" id="SSF50249">
    <property type="entry name" value="Nucleic acid-binding proteins"/>
    <property type="match status" value="1"/>
</dbReference>
<dbReference type="PROSITE" id="PS50172">
    <property type="entry name" value="BRCT"/>
    <property type="match status" value="1"/>
</dbReference>
<feature type="binding site" evidence="14">
    <location>
        <position position="136"/>
    </location>
    <ligand>
        <name>NAD(+)</name>
        <dbReference type="ChEBI" id="CHEBI:57540"/>
    </ligand>
</feature>
<comment type="similarity">
    <text evidence="13 14">Belongs to the NAD-dependent DNA ligase family. LigA subfamily.</text>
</comment>
<dbReference type="GO" id="GO:0003677">
    <property type="term" value="F:DNA binding"/>
    <property type="evidence" value="ECO:0007669"/>
    <property type="project" value="InterPro"/>
</dbReference>
<reference evidence="15 16" key="1">
    <citation type="submission" date="2018-06" db="EMBL/GenBank/DDBJ databases">
        <authorList>
            <consortium name="Pathogen Informatics"/>
            <person name="Doyle S."/>
        </authorList>
    </citation>
    <scope>NUCLEOTIDE SEQUENCE [LARGE SCALE GENOMIC DNA]</scope>
    <source>
        <strain evidence="15 16">NCTC11343</strain>
    </source>
</reference>
<feature type="binding site" evidence="14">
    <location>
        <position position="113"/>
    </location>
    <ligand>
        <name>NAD(+)</name>
        <dbReference type="ChEBI" id="CHEBI:57540"/>
    </ligand>
</feature>
<dbReference type="InterPro" id="IPR001357">
    <property type="entry name" value="BRCT_dom"/>
</dbReference>
<dbReference type="CDD" id="cd00114">
    <property type="entry name" value="LIGANc"/>
    <property type="match status" value="1"/>
</dbReference>